<proteinExistence type="predicted"/>
<evidence type="ECO:0000256" key="1">
    <source>
        <dbReference type="SAM" id="MobiDB-lite"/>
    </source>
</evidence>
<sequence>MEGDTTADAMAAMGLPTSFSTPNASRTPPSGPSNPSARGNNAGFRGRGGSRGGQRGRDGGWRGQSRGGRGNARGHPYPHADRNEPSYSAEQGHPSSHTQRPQQGYGANGGRGGSRPNKNDNQRQRGTDMNAIMNEPLLPLEEVAPIIRPSFTIANPWAHLEKED</sequence>
<accession>A0A316VAY0</accession>
<dbReference type="EMBL" id="KZ819603">
    <property type="protein sequence ID" value="PWN34799.1"/>
    <property type="molecule type" value="Genomic_DNA"/>
</dbReference>
<feature type="compositionally biased region" description="Basic and acidic residues" evidence="1">
    <location>
        <begin position="117"/>
        <end position="126"/>
    </location>
</feature>
<reference evidence="2 3" key="1">
    <citation type="journal article" date="2018" name="Mol. Biol. Evol.">
        <title>Broad Genomic Sampling Reveals a Smut Pathogenic Ancestry of the Fungal Clade Ustilaginomycotina.</title>
        <authorList>
            <person name="Kijpornyongpan T."/>
            <person name="Mondo S.J."/>
            <person name="Barry K."/>
            <person name="Sandor L."/>
            <person name="Lee J."/>
            <person name="Lipzen A."/>
            <person name="Pangilinan J."/>
            <person name="LaButti K."/>
            <person name="Hainaut M."/>
            <person name="Henrissat B."/>
            <person name="Grigoriev I.V."/>
            <person name="Spatafora J.W."/>
            <person name="Aime M.C."/>
        </authorList>
    </citation>
    <scope>NUCLEOTIDE SEQUENCE [LARGE SCALE GENOMIC DNA]</scope>
    <source>
        <strain evidence="2 3">MCA 3882</strain>
    </source>
</reference>
<dbReference type="Proteomes" id="UP000245771">
    <property type="component" value="Unassembled WGS sequence"/>
</dbReference>
<organism evidence="2 3">
    <name type="scientific">Meira miltonrushii</name>
    <dbReference type="NCBI Taxonomy" id="1280837"/>
    <lineage>
        <taxon>Eukaryota</taxon>
        <taxon>Fungi</taxon>
        <taxon>Dikarya</taxon>
        <taxon>Basidiomycota</taxon>
        <taxon>Ustilaginomycotina</taxon>
        <taxon>Exobasidiomycetes</taxon>
        <taxon>Exobasidiales</taxon>
        <taxon>Brachybasidiaceae</taxon>
        <taxon>Meira</taxon>
    </lineage>
</organism>
<protein>
    <submittedName>
        <fullName evidence="2">Uncharacterized protein</fullName>
    </submittedName>
</protein>
<keyword evidence="3" id="KW-1185">Reference proteome</keyword>
<feature type="region of interest" description="Disordered" evidence="1">
    <location>
        <begin position="1"/>
        <end position="128"/>
    </location>
</feature>
<dbReference type="AlphaFoldDB" id="A0A316VAY0"/>
<feature type="compositionally biased region" description="Polar residues" evidence="1">
    <location>
        <begin position="85"/>
        <end position="102"/>
    </location>
</feature>
<feature type="compositionally biased region" description="Gly residues" evidence="1">
    <location>
        <begin position="61"/>
        <end position="71"/>
    </location>
</feature>
<gene>
    <name evidence="2" type="ORF">FA14DRAFT_178196</name>
</gene>
<feature type="compositionally biased region" description="Polar residues" evidence="1">
    <location>
        <begin position="17"/>
        <end position="36"/>
    </location>
</feature>
<evidence type="ECO:0000313" key="2">
    <source>
        <dbReference type="EMBL" id="PWN34799.1"/>
    </source>
</evidence>
<dbReference type="InParanoid" id="A0A316VAY0"/>
<dbReference type="GeneID" id="37022611"/>
<dbReference type="OrthoDB" id="10609779at2759"/>
<evidence type="ECO:0000313" key="3">
    <source>
        <dbReference type="Proteomes" id="UP000245771"/>
    </source>
</evidence>
<dbReference type="RefSeq" id="XP_025355101.1">
    <property type="nucleotide sequence ID" value="XM_025500830.1"/>
</dbReference>
<name>A0A316VAY0_9BASI</name>